<name>A0A368JLC9_9BACT</name>
<dbReference type="GO" id="GO:0017061">
    <property type="term" value="F:S-methyl-5-thioadenosine phosphorylase activity"/>
    <property type="evidence" value="ECO:0007669"/>
    <property type="project" value="UniProtKB-EC"/>
</dbReference>
<comment type="similarity">
    <text evidence="2">Belongs to the purine nucleoside phosphorylase YfiH/LACC1 family.</text>
</comment>
<comment type="catalytic activity">
    <reaction evidence="7">
        <text>adenosine + phosphate = alpha-D-ribose 1-phosphate + adenine</text>
        <dbReference type="Rhea" id="RHEA:27642"/>
        <dbReference type="ChEBI" id="CHEBI:16335"/>
        <dbReference type="ChEBI" id="CHEBI:16708"/>
        <dbReference type="ChEBI" id="CHEBI:43474"/>
        <dbReference type="ChEBI" id="CHEBI:57720"/>
        <dbReference type="EC" id="2.4.2.1"/>
    </reaction>
    <physiologicalReaction direction="left-to-right" evidence="7">
        <dbReference type="Rhea" id="RHEA:27643"/>
    </physiologicalReaction>
</comment>
<evidence type="ECO:0000256" key="1">
    <source>
        <dbReference type="ARBA" id="ARBA00000553"/>
    </source>
</evidence>
<dbReference type="SUPFAM" id="SSF64438">
    <property type="entry name" value="CNF1/YfiH-like putative cysteine hydrolases"/>
    <property type="match status" value="1"/>
</dbReference>
<dbReference type="InterPro" id="IPR038371">
    <property type="entry name" value="Cu_polyphenol_OxRdtase_sf"/>
</dbReference>
<dbReference type="InterPro" id="IPR003730">
    <property type="entry name" value="Cu_polyphenol_OxRdtase"/>
</dbReference>
<comment type="caution">
    <text evidence="9">The sequence shown here is derived from an EMBL/GenBank/DDBJ whole genome shotgun (WGS) entry which is preliminary data.</text>
</comment>
<keyword evidence="5" id="KW-0862">Zinc</keyword>
<sequence>MDIIKFDLGLHVHNAVDVSIPQKNYFLKYGEDGIINQKLFFDFLNISENFKDRVVVANAFSTEILHIEDKAYSGYTGNFSNCNKYDGVITQIRRLALFTVFGDCPQLIVVGKKTIALLHASRKTIDDNIIFVFFEKFKKFENAEDIKVAISPYITEKYFTHEYLNLKRGVNWKKHIAIKDNLYLIDLASMIKEDLKSVGINEENFINLKIDTWELSEKSVEKLGCSVSHRYAVTFDRKEGRGGMMVMLK</sequence>
<organism evidence="9 10">
    <name type="scientific">Larkinella punicea</name>
    <dbReference type="NCBI Taxonomy" id="2315727"/>
    <lineage>
        <taxon>Bacteria</taxon>
        <taxon>Pseudomonadati</taxon>
        <taxon>Bacteroidota</taxon>
        <taxon>Cytophagia</taxon>
        <taxon>Cytophagales</taxon>
        <taxon>Spirosomataceae</taxon>
        <taxon>Larkinella</taxon>
    </lineage>
</organism>
<reference evidence="9 10" key="1">
    <citation type="submission" date="2018-07" db="EMBL/GenBank/DDBJ databases">
        <title>Genome analysis of Larkinella rosea.</title>
        <authorList>
            <person name="Zhou Z."/>
            <person name="Wang G."/>
        </authorList>
    </citation>
    <scope>NUCLEOTIDE SEQUENCE [LARGE SCALE GENOMIC DNA]</scope>
    <source>
        <strain evidence="10">zzj9</strain>
    </source>
</reference>
<protein>
    <recommendedName>
        <fullName evidence="11">Laccase domain-containing protein</fullName>
    </recommendedName>
</protein>
<comment type="catalytic activity">
    <reaction evidence="8">
        <text>S-methyl-5'-thioadenosine + phosphate = 5-(methylsulfanyl)-alpha-D-ribose 1-phosphate + adenine</text>
        <dbReference type="Rhea" id="RHEA:11852"/>
        <dbReference type="ChEBI" id="CHEBI:16708"/>
        <dbReference type="ChEBI" id="CHEBI:17509"/>
        <dbReference type="ChEBI" id="CHEBI:43474"/>
        <dbReference type="ChEBI" id="CHEBI:58533"/>
        <dbReference type="EC" id="2.4.2.28"/>
    </reaction>
    <physiologicalReaction direction="left-to-right" evidence="8">
        <dbReference type="Rhea" id="RHEA:11853"/>
    </physiologicalReaction>
</comment>
<evidence type="ECO:0000313" key="9">
    <source>
        <dbReference type="EMBL" id="RCR68342.1"/>
    </source>
</evidence>
<dbReference type="Pfam" id="PF02578">
    <property type="entry name" value="Cu-oxidase_4"/>
    <property type="match status" value="1"/>
</dbReference>
<dbReference type="AlphaFoldDB" id="A0A368JLC9"/>
<comment type="catalytic activity">
    <reaction evidence="1">
        <text>inosine + phosphate = alpha-D-ribose 1-phosphate + hypoxanthine</text>
        <dbReference type="Rhea" id="RHEA:27646"/>
        <dbReference type="ChEBI" id="CHEBI:17368"/>
        <dbReference type="ChEBI" id="CHEBI:17596"/>
        <dbReference type="ChEBI" id="CHEBI:43474"/>
        <dbReference type="ChEBI" id="CHEBI:57720"/>
        <dbReference type="EC" id="2.4.2.1"/>
    </reaction>
    <physiologicalReaction direction="left-to-right" evidence="1">
        <dbReference type="Rhea" id="RHEA:27647"/>
    </physiologicalReaction>
</comment>
<dbReference type="EMBL" id="QOWE01000013">
    <property type="protein sequence ID" value="RCR68342.1"/>
    <property type="molecule type" value="Genomic_DNA"/>
</dbReference>
<dbReference type="RefSeq" id="WP_114407118.1">
    <property type="nucleotide sequence ID" value="NZ_QOWE01000013.1"/>
</dbReference>
<evidence type="ECO:0000256" key="8">
    <source>
        <dbReference type="ARBA" id="ARBA00049893"/>
    </source>
</evidence>
<evidence type="ECO:0008006" key="11">
    <source>
        <dbReference type="Google" id="ProtNLM"/>
    </source>
</evidence>
<evidence type="ECO:0000256" key="6">
    <source>
        <dbReference type="ARBA" id="ARBA00047989"/>
    </source>
</evidence>
<dbReference type="GO" id="GO:0046872">
    <property type="term" value="F:metal ion binding"/>
    <property type="evidence" value="ECO:0007669"/>
    <property type="project" value="UniProtKB-KW"/>
</dbReference>
<keyword evidence="10" id="KW-1185">Reference proteome</keyword>
<accession>A0A368JLC9</accession>
<dbReference type="Gene3D" id="3.60.140.10">
    <property type="entry name" value="CNF1/YfiH-like putative cysteine hydrolases"/>
    <property type="match status" value="1"/>
</dbReference>
<evidence type="ECO:0000256" key="5">
    <source>
        <dbReference type="ARBA" id="ARBA00022833"/>
    </source>
</evidence>
<evidence type="ECO:0000256" key="4">
    <source>
        <dbReference type="ARBA" id="ARBA00022723"/>
    </source>
</evidence>
<evidence type="ECO:0000256" key="7">
    <source>
        <dbReference type="ARBA" id="ARBA00048968"/>
    </source>
</evidence>
<evidence type="ECO:0000256" key="2">
    <source>
        <dbReference type="ARBA" id="ARBA00007353"/>
    </source>
</evidence>
<keyword evidence="4" id="KW-0479">Metal-binding</keyword>
<keyword evidence="3" id="KW-0808">Transferase</keyword>
<evidence type="ECO:0000313" key="10">
    <source>
        <dbReference type="Proteomes" id="UP000253383"/>
    </source>
</evidence>
<gene>
    <name evidence="9" type="ORF">DUE52_16410</name>
</gene>
<evidence type="ECO:0000256" key="3">
    <source>
        <dbReference type="ARBA" id="ARBA00022679"/>
    </source>
</evidence>
<proteinExistence type="inferred from homology"/>
<dbReference type="InterPro" id="IPR011324">
    <property type="entry name" value="Cytotoxic_necrot_fac-like_cat"/>
</dbReference>
<comment type="catalytic activity">
    <reaction evidence="6">
        <text>adenosine + H2O + H(+) = inosine + NH4(+)</text>
        <dbReference type="Rhea" id="RHEA:24408"/>
        <dbReference type="ChEBI" id="CHEBI:15377"/>
        <dbReference type="ChEBI" id="CHEBI:15378"/>
        <dbReference type="ChEBI" id="CHEBI:16335"/>
        <dbReference type="ChEBI" id="CHEBI:17596"/>
        <dbReference type="ChEBI" id="CHEBI:28938"/>
        <dbReference type="EC" id="3.5.4.4"/>
    </reaction>
    <physiologicalReaction direction="left-to-right" evidence="6">
        <dbReference type="Rhea" id="RHEA:24409"/>
    </physiologicalReaction>
</comment>
<dbReference type="Proteomes" id="UP000253383">
    <property type="component" value="Unassembled WGS sequence"/>
</dbReference>